<accession>A0A4C1SRY1</accession>
<proteinExistence type="predicted"/>
<protein>
    <submittedName>
        <fullName evidence="1">Uncharacterized protein</fullName>
    </submittedName>
</protein>
<reference evidence="1 2" key="1">
    <citation type="journal article" date="2019" name="Commun. Biol.">
        <title>The bagworm genome reveals a unique fibroin gene that provides high tensile strength.</title>
        <authorList>
            <person name="Kono N."/>
            <person name="Nakamura H."/>
            <person name="Ohtoshi R."/>
            <person name="Tomita M."/>
            <person name="Numata K."/>
            <person name="Arakawa K."/>
        </authorList>
    </citation>
    <scope>NUCLEOTIDE SEQUENCE [LARGE SCALE GENOMIC DNA]</scope>
</reference>
<sequence>MAAARARRPETDRRVRDIIVFYVTDALTGRFALPLELGRASFDARLQGRGDRWRSASVAARRGARARRRQREINYVDDEDAMIDMVVLHNFPCIL</sequence>
<keyword evidence="2" id="KW-1185">Reference proteome</keyword>
<dbReference type="AlphaFoldDB" id="A0A4C1SRY1"/>
<dbReference type="Proteomes" id="UP000299102">
    <property type="component" value="Unassembled WGS sequence"/>
</dbReference>
<comment type="caution">
    <text evidence="1">The sequence shown here is derived from an EMBL/GenBank/DDBJ whole genome shotgun (WGS) entry which is preliminary data.</text>
</comment>
<evidence type="ECO:0000313" key="1">
    <source>
        <dbReference type="EMBL" id="GBP04735.1"/>
    </source>
</evidence>
<name>A0A4C1SRY1_EUMVA</name>
<gene>
    <name evidence="1" type="ORF">EVAR_3682_1</name>
</gene>
<evidence type="ECO:0000313" key="2">
    <source>
        <dbReference type="Proteomes" id="UP000299102"/>
    </source>
</evidence>
<dbReference type="EMBL" id="BGZK01000015">
    <property type="protein sequence ID" value="GBP04735.1"/>
    <property type="molecule type" value="Genomic_DNA"/>
</dbReference>
<organism evidence="1 2">
    <name type="scientific">Eumeta variegata</name>
    <name type="common">Bagworm moth</name>
    <name type="synonym">Eumeta japonica</name>
    <dbReference type="NCBI Taxonomy" id="151549"/>
    <lineage>
        <taxon>Eukaryota</taxon>
        <taxon>Metazoa</taxon>
        <taxon>Ecdysozoa</taxon>
        <taxon>Arthropoda</taxon>
        <taxon>Hexapoda</taxon>
        <taxon>Insecta</taxon>
        <taxon>Pterygota</taxon>
        <taxon>Neoptera</taxon>
        <taxon>Endopterygota</taxon>
        <taxon>Lepidoptera</taxon>
        <taxon>Glossata</taxon>
        <taxon>Ditrysia</taxon>
        <taxon>Tineoidea</taxon>
        <taxon>Psychidae</taxon>
        <taxon>Oiketicinae</taxon>
        <taxon>Eumeta</taxon>
    </lineage>
</organism>